<dbReference type="AlphaFoldDB" id="A0A7C2EJ93"/>
<dbReference type="EMBL" id="DSMU01000269">
    <property type="protein sequence ID" value="HEL65870.1"/>
    <property type="molecule type" value="Genomic_DNA"/>
</dbReference>
<protein>
    <recommendedName>
        <fullName evidence="1">Cytochrome c7-like domain-containing protein</fullName>
    </recommendedName>
</protein>
<dbReference type="Pfam" id="PF14522">
    <property type="entry name" value="Cytochrome_C7"/>
    <property type="match status" value="1"/>
</dbReference>
<evidence type="ECO:0000313" key="2">
    <source>
        <dbReference type="EMBL" id="HEL65870.1"/>
    </source>
</evidence>
<dbReference type="SUPFAM" id="SSF48695">
    <property type="entry name" value="Multiheme cytochromes"/>
    <property type="match status" value="1"/>
</dbReference>
<organism evidence="2">
    <name type="scientific">Ammonifex degensii</name>
    <dbReference type="NCBI Taxonomy" id="42838"/>
    <lineage>
        <taxon>Bacteria</taxon>
        <taxon>Bacillati</taxon>
        <taxon>Bacillota</taxon>
        <taxon>Clostridia</taxon>
        <taxon>Thermoanaerobacterales</taxon>
        <taxon>Thermoanaerobacteraceae</taxon>
        <taxon>Ammonifex</taxon>
    </lineage>
</organism>
<gene>
    <name evidence="2" type="ORF">ENQ34_04230</name>
</gene>
<name>A0A7C2EJ93_9THEO</name>
<accession>A0A7C2EJ93</accession>
<comment type="caution">
    <text evidence="2">The sequence shown here is derived from an EMBL/GenBank/DDBJ whole genome shotgun (WGS) entry which is preliminary data.</text>
</comment>
<feature type="domain" description="Cytochrome c7-like" evidence="1">
    <location>
        <begin position="60"/>
        <end position="117"/>
    </location>
</feature>
<proteinExistence type="predicted"/>
<dbReference type="InterPro" id="IPR029467">
    <property type="entry name" value="Cyt_c7-like"/>
</dbReference>
<reference evidence="2" key="1">
    <citation type="journal article" date="2020" name="mSystems">
        <title>Genome- and Community-Level Interaction Insights into Carbon Utilization and Element Cycling Functions of Hydrothermarchaeota in Hydrothermal Sediment.</title>
        <authorList>
            <person name="Zhou Z."/>
            <person name="Liu Y."/>
            <person name="Xu W."/>
            <person name="Pan J."/>
            <person name="Luo Z.H."/>
            <person name="Li M."/>
        </authorList>
    </citation>
    <scope>NUCLEOTIDE SEQUENCE [LARGE SCALE GENOMIC DNA]</scope>
    <source>
        <strain evidence="2">SpSt-300</strain>
    </source>
</reference>
<evidence type="ECO:0000259" key="1">
    <source>
        <dbReference type="Pfam" id="PF14522"/>
    </source>
</evidence>
<dbReference type="Gene3D" id="1.10.1130.10">
    <property type="entry name" value="Flavocytochrome C3, Chain A"/>
    <property type="match status" value="1"/>
</dbReference>
<dbReference type="InterPro" id="IPR036280">
    <property type="entry name" value="Multihaem_cyt_sf"/>
</dbReference>
<sequence length="169" mass="18065">MKKRVKKWGLILLAGFALLLLFSVTAVRATPNYSYLKSPYSACFVEGCHLPGSVDAKASGMKSPNQDCSRCHAPTSDKRPVHGIALFKGWDVCTACHESGMQNRKVNPTMDCGKCHSPGTKADVHQTFAHDSGGGTAPETPDHLVCSNCHGVPLGGHADFVDCAKCHVQ</sequence>